<dbReference type="Pfam" id="PF03514">
    <property type="entry name" value="GRAS"/>
    <property type="match status" value="1"/>
</dbReference>
<reference evidence="7 8" key="1">
    <citation type="journal article" date="2009" name="Nat. Genet.">
        <title>The genome of the cucumber, Cucumis sativus L.</title>
        <authorList>
            <person name="Huang S."/>
            <person name="Li R."/>
            <person name="Zhang Z."/>
            <person name="Li L."/>
            <person name="Gu X."/>
            <person name="Fan W."/>
            <person name="Lucas W.J."/>
            <person name="Wang X."/>
            <person name="Xie B."/>
            <person name="Ni P."/>
            <person name="Ren Y."/>
            <person name="Zhu H."/>
            <person name="Li J."/>
            <person name="Lin K."/>
            <person name="Jin W."/>
            <person name="Fei Z."/>
            <person name="Li G."/>
            <person name="Staub J."/>
            <person name="Kilian A."/>
            <person name="van der Vossen E.A."/>
            <person name="Wu Y."/>
            <person name="Guo J."/>
            <person name="He J."/>
            <person name="Jia Z."/>
            <person name="Ren Y."/>
            <person name="Tian G."/>
            <person name="Lu Y."/>
            <person name="Ruan J."/>
            <person name="Qian W."/>
            <person name="Wang M."/>
            <person name="Huang Q."/>
            <person name="Li B."/>
            <person name="Xuan Z."/>
            <person name="Cao J."/>
            <person name="Asan"/>
            <person name="Wu Z."/>
            <person name="Zhang J."/>
            <person name="Cai Q."/>
            <person name="Bai Y."/>
            <person name="Zhao B."/>
            <person name="Han Y."/>
            <person name="Li Y."/>
            <person name="Li X."/>
            <person name="Wang S."/>
            <person name="Shi Q."/>
            <person name="Liu S."/>
            <person name="Cho W.K."/>
            <person name="Kim J.Y."/>
            <person name="Xu Y."/>
            <person name="Heller-Uszynska K."/>
            <person name="Miao H."/>
            <person name="Cheng Z."/>
            <person name="Zhang S."/>
            <person name="Wu J."/>
            <person name="Yang Y."/>
            <person name="Kang H."/>
            <person name="Li M."/>
            <person name="Liang H."/>
            <person name="Ren X."/>
            <person name="Shi Z."/>
            <person name="Wen M."/>
            <person name="Jian M."/>
            <person name="Yang H."/>
            <person name="Zhang G."/>
            <person name="Yang Z."/>
            <person name="Chen R."/>
            <person name="Liu S."/>
            <person name="Li J."/>
            <person name="Ma L."/>
            <person name="Liu H."/>
            <person name="Zhou Y."/>
            <person name="Zhao J."/>
            <person name="Fang X."/>
            <person name="Li G."/>
            <person name="Fang L."/>
            <person name="Li Y."/>
            <person name="Liu D."/>
            <person name="Zheng H."/>
            <person name="Zhang Y."/>
            <person name="Qin N."/>
            <person name="Li Z."/>
            <person name="Yang G."/>
            <person name="Yang S."/>
            <person name="Bolund L."/>
            <person name="Kristiansen K."/>
            <person name="Zheng H."/>
            <person name="Li S."/>
            <person name="Zhang X."/>
            <person name="Yang H."/>
            <person name="Wang J."/>
            <person name="Sun R."/>
            <person name="Zhang B."/>
            <person name="Jiang S."/>
            <person name="Wang J."/>
            <person name="Du Y."/>
            <person name="Li S."/>
        </authorList>
    </citation>
    <scope>NUCLEOTIDE SEQUENCE [LARGE SCALE GENOMIC DNA]</scope>
    <source>
        <strain evidence="8">cv. 9930</strain>
    </source>
</reference>
<reference evidence="7 8" key="4">
    <citation type="journal article" date="2011" name="BMC Genomics">
        <title>RNA-Seq improves annotation of protein-coding genes in the cucumber genome.</title>
        <authorList>
            <person name="Li Z."/>
            <person name="Zhang Z."/>
            <person name="Yan P."/>
            <person name="Huang S."/>
            <person name="Fei Z."/>
            <person name="Lin K."/>
        </authorList>
    </citation>
    <scope>NUCLEOTIDE SEQUENCE [LARGE SCALE GENOMIC DNA]</scope>
    <source>
        <strain evidence="8">cv. 9930</strain>
    </source>
</reference>
<feature type="region of interest" description="Disordered" evidence="6">
    <location>
        <begin position="68"/>
        <end position="119"/>
    </location>
</feature>
<evidence type="ECO:0000256" key="4">
    <source>
        <dbReference type="ARBA" id="ARBA00023242"/>
    </source>
</evidence>
<gene>
    <name evidence="7" type="ORF">Csa_6G109640</name>
</gene>
<dbReference type="AlphaFoldDB" id="A0A0A0KAR4"/>
<evidence type="ECO:0000256" key="1">
    <source>
        <dbReference type="ARBA" id="ARBA00004123"/>
    </source>
</evidence>
<dbReference type="InterPro" id="IPR005202">
    <property type="entry name" value="TF_GRAS"/>
</dbReference>
<dbReference type="eggNOG" id="ENOG502QQQC">
    <property type="taxonomic scope" value="Eukaryota"/>
</dbReference>
<evidence type="ECO:0000256" key="5">
    <source>
        <dbReference type="PROSITE-ProRule" id="PRU01191"/>
    </source>
</evidence>
<comment type="subcellular location">
    <subcellularLocation>
        <location evidence="1">Nucleus</location>
    </subcellularLocation>
</comment>
<comment type="caution">
    <text evidence="5">Lacks conserved residue(s) required for the propagation of feature annotation.</text>
</comment>
<feature type="region of interest" description="Disordered" evidence="6">
    <location>
        <begin position="289"/>
        <end position="343"/>
    </location>
</feature>
<evidence type="ECO:0000313" key="7">
    <source>
        <dbReference type="EMBL" id="KGN46568.1"/>
    </source>
</evidence>
<dbReference type="OrthoDB" id="666726at2759"/>
<dbReference type="PROSITE" id="PS50985">
    <property type="entry name" value="GRAS"/>
    <property type="match status" value="1"/>
</dbReference>
<dbReference type="Gramene" id="KGN46568">
    <property type="protein sequence ID" value="KGN46568"/>
    <property type="gene ID" value="Csa_6G109640"/>
</dbReference>
<feature type="compositionally biased region" description="Gly residues" evidence="6">
    <location>
        <begin position="89"/>
        <end position="98"/>
    </location>
</feature>
<dbReference type="GO" id="GO:0003700">
    <property type="term" value="F:DNA-binding transcription factor activity"/>
    <property type="evidence" value="ECO:0000318"/>
    <property type="project" value="GO_Central"/>
</dbReference>
<dbReference type="SMR" id="A0A0A0KAR4"/>
<evidence type="ECO:0000313" key="8">
    <source>
        <dbReference type="Proteomes" id="UP000029981"/>
    </source>
</evidence>
<accession>A0A0A0KAR4</accession>
<evidence type="ECO:0000256" key="2">
    <source>
        <dbReference type="ARBA" id="ARBA00023015"/>
    </source>
</evidence>
<keyword evidence="4" id="KW-0539">Nucleus</keyword>
<comment type="similarity">
    <text evidence="5">Belongs to the GRAS family.</text>
</comment>
<dbReference type="KEGG" id="csv:101214718"/>
<keyword evidence="8" id="KW-1185">Reference proteome</keyword>
<dbReference type="OMA" id="YNMIFKI"/>
<protein>
    <submittedName>
        <fullName evidence="7">Uncharacterized protein</fullName>
    </submittedName>
</protein>
<feature type="region of interest" description="SAW" evidence="5">
    <location>
        <begin position="682"/>
        <end position="753"/>
    </location>
</feature>
<reference evidence="7 8" key="3">
    <citation type="journal article" date="2010" name="BMC Genomics">
        <title>Transcriptome sequencing and comparative analysis of cucumber flowers with different sex types.</title>
        <authorList>
            <person name="Guo S."/>
            <person name="Zheng Y."/>
            <person name="Joung J.G."/>
            <person name="Liu S."/>
            <person name="Zhang Z."/>
            <person name="Crasta O.R."/>
            <person name="Sobral B.W."/>
            <person name="Xu Y."/>
            <person name="Huang S."/>
            <person name="Fei Z."/>
        </authorList>
    </citation>
    <scope>NUCLEOTIDE SEQUENCE [LARGE SCALE GENOMIC DNA]</scope>
    <source>
        <strain evidence="8">cv. 9930</strain>
    </source>
</reference>
<feature type="compositionally biased region" description="Low complexity" evidence="6">
    <location>
        <begin position="99"/>
        <end position="119"/>
    </location>
</feature>
<feature type="short sequence motif" description="VHIID" evidence="5">
    <location>
        <begin position="497"/>
        <end position="501"/>
    </location>
</feature>
<dbReference type="EMBL" id="CM002927">
    <property type="protein sequence ID" value="KGN46568.1"/>
    <property type="molecule type" value="Genomic_DNA"/>
</dbReference>
<dbReference type="PANTHER" id="PTHR31636">
    <property type="entry name" value="OSJNBA0084A10.13 PROTEIN-RELATED"/>
    <property type="match status" value="1"/>
</dbReference>
<evidence type="ECO:0000256" key="6">
    <source>
        <dbReference type="SAM" id="MobiDB-lite"/>
    </source>
</evidence>
<feature type="region of interest" description="Leucine repeat II (LRII)" evidence="5">
    <location>
        <begin position="549"/>
        <end position="581"/>
    </location>
</feature>
<feature type="compositionally biased region" description="Low complexity" evidence="6">
    <location>
        <begin position="79"/>
        <end position="88"/>
    </location>
</feature>
<dbReference type="GO" id="GO:0005634">
    <property type="term" value="C:nucleus"/>
    <property type="evidence" value="ECO:0000318"/>
    <property type="project" value="GO_Central"/>
</dbReference>
<evidence type="ECO:0000256" key="3">
    <source>
        <dbReference type="ARBA" id="ARBA00023163"/>
    </source>
</evidence>
<sequence length="754" mass="81830">MKAMPLPFPFDELRPNGVLNFTSVSDSSPPQPPTSTTLLRRHNHWSCTDNTNLLKEICYVGAAEPTSVLDTRRSPSPPTSTSTLSSSLGGCGGGGGGTASTDTTVAAPPSSLPENPSPLDKCGGGGSLGIDDWESVLPESPGQGPSILGLIMGDVEDPSLGLNKLLQSGGGGGGGGGGSHLDLEFSAGFTAVDHGLVFEPNSLSGESIVDPSLQGPSCSDFHNARLAAAVSNSNAMFSGVFQNQNQMVEGVDEKPQIFSSSQVVMNQNQAQFTQNPALFMPLPYASPVQEHHQNHHHHLLGGAPPAKRFNSGSIGPNYPVKSPFLDSGQENFSRRQQQQQQPHQVQLFPHHSHHHNVPQQQQRPSMAALAKQKMVNEDIANQQLQQGISDQLFKAVELIETGNSVLAQGILARLNHQLSSPIGKPFQRAAFYFKEALQLLLQNPSNHPSSNPNPSPFTIIFKIAAYKSFSEVSPVLQFANFTSNQALLEAFNGFDRIHIIDFDIGYGGQWASLMQELALRSSTTGGGPPFLRITAFASTSTHDDFELGFTQENLKNFANDLNIGFELEVVNVECLNSGSWPLPLNVSENEAIAVNLPVGSFFNYSLSLPMILRFVKHLNPKIVVSVDRGCSRMDAPFPHRVINALHSYSALLESMEAVTVNMDTQLKIERYLVQPCIEKVVTNPQSSNERAAPWKSVFLSSGFCPLTFSNFTESQAECLLQRTPVQGFHIDKRHSSLVLCWHRKELVSISAWRS</sequence>
<name>A0A0A0KAR4_CUCSA</name>
<dbReference type="GO" id="GO:0006355">
    <property type="term" value="P:regulation of DNA-templated transcription"/>
    <property type="evidence" value="ECO:0000318"/>
    <property type="project" value="GO_Central"/>
</dbReference>
<dbReference type="GO" id="GO:0043565">
    <property type="term" value="F:sequence-specific DNA binding"/>
    <property type="evidence" value="ECO:0000318"/>
    <property type="project" value="GO_Central"/>
</dbReference>
<keyword evidence="3" id="KW-0804">Transcription</keyword>
<dbReference type="STRING" id="3659.A0A0A0KAR4"/>
<proteinExistence type="inferred from homology"/>
<keyword evidence="2" id="KW-0805">Transcription regulation</keyword>
<dbReference type="Proteomes" id="UP000029981">
    <property type="component" value="Chromosome 6"/>
</dbReference>
<reference evidence="7 8" key="2">
    <citation type="journal article" date="2009" name="PLoS ONE">
        <title>An integrated genetic and cytogenetic map of the cucumber genome.</title>
        <authorList>
            <person name="Ren Y."/>
            <person name="Zhang Z."/>
            <person name="Liu J."/>
            <person name="Staub J.E."/>
            <person name="Han Y."/>
            <person name="Cheng Z."/>
            <person name="Li X."/>
            <person name="Lu J."/>
            <person name="Miao H."/>
            <person name="Kang H."/>
            <person name="Xie B."/>
            <person name="Gu X."/>
            <person name="Wang X."/>
            <person name="Du Y."/>
            <person name="Jin W."/>
            <person name="Huang S."/>
        </authorList>
    </citation>
    <scope>NUCLEOTIDE SEQUENCE [LARGE SCALE GENOMIC DNA]</scope>
    <source>
        <strain evidence="8">cv. 9930</strain>
    </source>
</reference>
<organism evidence="7 8">
    <name type="scientific">Cucumis sativus</name>
    <name type="common">Cucumber</name>
    <dbReference type="NCBI Taxonomy" id="3659"/>
    <lineage>
        <taxon>Eukaryota</taxon>
        <taxon>Viridiplantae</taxon>
        <taxon>Streptophyta</taxon>
        <taxon>Embryophyta</taxon>
        <taxon>Tracheophyta</taxon>
        <taxon>Spermatophyta</taxon>
        <taxon>Magnoliopsida</taxon>
        <taxon>eudicotyledons</taxon>
        <taxon>Gunneridae</taxon>
        <taxon>Pentapetalae</taxon>
        <taxon>rosids</taxon>
        <taxon>fabids</taxon>
        <taxon>Cucurbitales</taxon>
        <taxon>Cucurbitaceae</taxon>
        <taxon>Benincaseae</taxon>
        <taxon>Cucumis</taxon>
    </lineage>
</organism>